<dbReference type="Proteomes" id="UP001159363">
    <property type="component" value="Chromosome 7"/>
</dbReference>
<keyword evidence="2" id="KW-1185">Reference proteome</keyword>
<dbReference type="SUPFAM" id="SSF53098">
    <property type="entry name" value="Ribonuclease H-like"/>
    <property type="match status" value="1"/>
</dbReference>
<accession>A0ABQ9GXT9</accession>
<comment type="caution">
    <text evidence="1">The sequence shown here is derived from an EMBL/GenBank/DDBJ whole genome shotgun (WGS) entry which is preliminary data.</text>
</comment>
<evidence type="ECO:0000313" key="2">
    <source>
        <dbReference type="Proteomes" id="UP001159363"/>
    </source>
</evidence>
<dbReference type="InterPro" id="IPR036397">
    <property type="entry name" value="RNaseH_sf"/>
</dbReference>
<proteinExistence type="predicted"/>
<reference evidence="1 2" key="1">
    <citation type="submission" date="2023-02" db="EMBL/GenBank/DDBJ databases">
        <title>LHISI_Scaffold_Assembly.</title>
        <authorList>
            <person name="Stuart O.P."/>
            <person name="Cleave R."/>
            <person name="Magrath M.J.L."/>
            <person name="Mikheyev A.S."/>
        </authorList>
    </citation>
    <scope>NUCLEOTIDE SEQUENCE [LARGE SCALE GENOMIC DNA]</scope>
    <source>
        <strain evidence="1">Daus_M_001</strain>
        <tissue evidence="1">Leg muscle</tissue>
    </source>
</reference>
<dbReference type="InterPro" id="IPR012337">
    <property type="entry name" value="RNaseH-like_sf"/>
</dbReference>
<name>A0ABQ9GXT9_9NEOP</name>
<evidence type="ECO:0008006" key="3">
    <source>
        <dbReference type="Google" id="ProtNLM"/>
    </source>
</evidence>
<dbReference type="Gene3D" id="3.30.420.10">
    <property type="entry name" value="Ribonuclease H-like superfamily/Ribonuclease H"/>
    <property type="match status" value="1"/>
</dbReference>
<protein>
    <recommendedName>
        <fullName evidence="3">Integrase catalytic domain-containing protein</fullName>
    </recommendedName>
</protein>
<evidence type="ECO:0000313" key="1">
    <source>
        <dbReference type="EMBL" id="KAJ8876857.1"/>
    </source>
</evidence>
<gene>
    <name evidence="1" type="ORF">PR048_021304</name>
</gene>
<sequence>MFGPLLLSRDGNNCILILMDSFSKFTFMIPLWDMKAGNIAKALINKAWQIFADQEQIITDNSIYMRLKTCFEWGVKHINTSPYYPCPNIVECVNEKVKLGSKSPEKSLAFNSTGFSQCKVFLGHELPVPLLNVWGIPPEAMEINSSKELEDIWNDTCSNLEKARTTTAKRYNTVGELVVCRHYVQSRKVRHILAKLATPYDGPFKILHFLGPGEESFVTQGPVRLDVCKRESAVLHRPSMLLIKHHGEKCVLDLWQAVSRQLPYSDMCMRLLIITRVETPSPDQLILMGWYIAAAKQRTSCAHAGAGP</sequence>
<dbReference type="EMBL" id="JARBHB010000008">
    <property type="protein sequence ID" value="KAJ8876857.1"/>
    <property type="molecule type" value="Genomic_DNA"/>
</dbReference>
<organism evidence="1 2">
    <name type="scientific">Dryococelus australis</name>
    <dbReference type="NCBI Taxonomy" id="614101"/>
    <lineage>
        <taxon>Eukaryota</taxon>
        <taxon>Metazoa</taxon>
        <taxon>Ecdysozoa</taxon>
        <taxon>Arthropoda</taxon>
        <taxon>Hexapoda</taxon>
        <taxon>Insecta</taxon>
        <taxon>Pterygota</taxon>
        <taxon>Neoptera</taxon>
        <taxon>Polyneoptera</taxon>
        <taxon>Phasmatodea</taxon>
        <taxon>Verophasmatodea</taxon>
        <taxon>Anareolatae</taxon>
        <taxon>Phasmatidae</taxon>
        <taxon>Eurycanthinae</taxon>
        <taxon>Dryococelus</taxon>
    </lineage>
</organism>